<comment type="caution">
    <text evidence="2">The sequence shown here is derived from an EMBL/GenBank/DDBJ whole genome shotgun (WGS) entry which is preliminary data.</text>
</comment>
<reference evidence="2 3" key="1">
    <citation type="submission" date="2016-11" db="EMBL/GenBank/DDBJ databases">
        <title>Actinomyces gypaetusis sp. nov. isolated from the vulture Gypaetus barbatus in Qinghai Tibet Plateau China.</title>
        <authorList>
            <person name="Meng X."/>
        </authorList>
    </citation>
    <scope>NUCLEOTIDE SEQUENCE [LARGE SCALE GENOMIC DNA]</scope>
    <source>
        <strain evidence="2 3">VUL4_2</strain>
    </source>
</reference>
<dbReference type="GO" id="GO:0042128">
    <property type="term" value="P:nitrate assimilation"/>
    <property type="evidence" value="ECO:0007669"/>
    <property type="project" value="UniProtKB-KW"/>
</dbReference>
<protein>
    <submittedName>
        <fullName evidence="2">Nitrate reductase molybdenum cofactor assembly chaperone</fullName>
    </submittedName>
</protein>
<dbReference type="Gene3D" id="1.10.3480.10">
    <property type="entry name" value="TorD-like"/>
    <property type="match status" value="1"/>
</dbReference>
<dbReference type="EMBL" id="MQSV01000001">
    <property type="protein sequence ID" value="OKL49636.1"/>
    <property type="molecule type" value="Genomic_DNA"/>
</dbReference>
<proteinExistence type="predicted"/>
<dbReference type="GO" id="GO:0051082">
    <property type="term" value="F:unfolded protein binding"/>
    <property type="evidence" value="ECO:0007669"/>
    <property type="project" value="InterPro"/>
</dbReference>
<evidence type="ECO:0000256" key="1">
    <source>
        <dbReference type="ARBA" id="ARBA00023063"/>
    </source>
</evidence>
<dbReference type="AlphaFoldDB" id="A0A1Q5PQ41"/>
<dbReference type="InterPro" id="IPR020945">
    <property type="entry name" value="DMSO/NO3_reduct_chaperone"/>
</dbReference>
<dbReference type="SUPFAM" id="SSF89155">
    <property type="entry name" value="TorD-like"/>
    <property type="match status" value="1"/>
</dbReference>
<dbReference type="STRING" id="1921764.BSR28_01100"/>
<dbReference type="PANTHER" id="PTHR43680:SF2">
    <property type="entry name" value="NITRATE REDUCTASE MOLYBDENUM COFACTOR ASSEMBLY CHAPERONE NARJ"/>
    <property type="match status" value="1"/>
</dbReference>
<dbReference type="PANTHER" id="PTHR43680">
    <property type="entry name" value="NITRATE REDUCTASE MOLYBDENUM COFACTOR ASSEMBLY CHAPERONE"/>
    <property type="match status" value="1"/>
</dbReference>
<evidence type="ECO:0000313" key="2">
    <source>
        <dbReference type="EMBL" id="OKL49636.1"/>
    </source>
</evidence>
<dbReference type="GO" id="GO:0016530">
    <property type="term" value="F:metallochaperone activity"/>
    <property type="evidence" value="ECO:0007669"/>
    <property type="project" value="TreeGrafter"/>
</dbReference>
<dbReference type="InterPro" id="IPR003765">
    <property type="entry name" value="NO3_reductase_chaperone_NarJ"/>
</dbReference>
<dbReference type="RefSeq" id="WP_073708528.1">
    <property type="nucleotide sequence ID" value="NZ_MQSV01000001.1"/>
</dbReference>
<evidence type="ECO:0000313" key="3">
    <source>
        <dbReference type="Proteomes" id="UP000186785"/>
    </source>
</evidence>
<dbReference type="Proteomes" id="UP000186785">
    <property type="component" value="Unassembled WGS sequence"/>
</dbReference>
<name>A0A1Q5PQ41_9ACTO</name>
<sequence length="225" mass="24948">MKYVNFLRSHPAEPVTPVEVTDEERSVVYMAASLLLDYPKADWAERLNQVSQAVTVLPEPLSGRFLEFCNWAQSVPQSEVEAQYVDTFDQKRRCAPYLTYYAVGDTRGRGAAILTFQELLKAAGFELQGNELPDYLPVVLELCARSDDPAVKHLLPAYREGLEVLRAALGQLGAPWTPILENVCAVLGPIDDQTMDLYQKLIRQGPPAELVGNEDLPFPTSIPGA</sequence>
<dbReference type="OrthoDB" id="4307003at2"/>
<dbReference type="NCBIfam" id="TIGR00684">
    <property type="entry name" value="narJ"/>
    <property type="match status" value="1"/>
</dbReference>
<dbReference type="InterPro" id="IPR036411">
    <property type="entry name" value="TorD-like_sf"/>
</dbReference>
<organism evidence="2 3">
    <name type="scientific">Boudabousia liubingyangii</name>
    <dbReference type="NCBI Taxonomy" id="1921764"/>
    <lineage>
        <taxon>Bacteria</taxon>
        <taxon>Bacillati</taxon>
        <taxon>Actinomycetota</taxon>
        <taxon>Actinomycetes</taxon>
        <taxon>Actinomycetales</taxon>
        <taxon>Actinomycetaceae</taxon>
        <taxon>Boudabousia</taxon>
    </lineage>
</organism>
<keyword evidence="1" id="KW-0534">Nitrate assimilation</keyword>
<gene>
    <name evidence="2" type="ORF">BSR29_01380</name>
</gene>
<dbReference type="GO" id="GO:0051131">
    <property type="term" value="P:chaperone-mediated protein complex assembly"/>
    <property type="evidence" value="ECO:0007669"/>
    <property type="project" value="InterPro"/>
</dbReference>
<keyword evidence="3" id="KW-1185">Reference proteome</keyword>
<accession>A0A1Q5PQ41</accession>
<dbReference type="Pfam" id="PF02613">
    <property type="entry name" value="Nitrate_red_del"/>
    <property type="match status" value="1"/>
</dbReference>